<protein>
    <submittedName>
        <fullName evidence="1">Uncharacterized protein</fullName>
    </submittedName>
</protein>
<dbReference type="AlphaFoldDB" id="A0A5B7GKS5"/>
<dbReference type="EMBL" id="VSRR010015379">
    <property type="protein sequence ID" value="MPC58113.1"/>
    <property type="molecule type" value="Genomic_DNA"/>
</dbReference>
<keyword evidence="2" id="KW-1185">Reference proteome</keyword>
<organism evidence="1 2">
    <name type="scientific">Portunus trituberculatus</name>
    <name type="common">Swimming crab</name>
    <name type="synonym">Neptunus trituberculatus</name>
    <dbReference type="NCBI Taxonomy" id="210409"/>
    <lineage>
        <taxon>Eukaryota</taxon>
        <taxon>Metazoa</taxon>
        <taxon>Ecdysozoa</taxon>
        <taxon>Arthropoda</taxon>
        <taxon>Crustacea</taxon>
        <taxon>Multicrustacea</taxon>
        <taxon>Malacostraca</taxon>
        <taxon>Eumalacostraca</taxon>
        <taxon>Eucarida</taxon>
        <taxon>Decapoda</taxon>
        <taxon>Pleocyemata</taxon>
        <taxon>Brachyura</taxon>
        <taxon>Eubrachyura</taxon>
        <taxon>Portunoidea</taxon>
        <taxon>Portunidae</taxon>
        <taxon>Portuninae</taxon>
        <taxon>Portunus</taxon>
    </lineage>
</organism>
<reference evidence="1 2" key="1">
    <citation type="submission" date="2019-05" db="EMBL/GenBank/DDBJ databases">
        <title>Another draft genome of Portunus trituberculatus and its Hox gene families provides insights of decapod evolution.</title>
        <authorList>
            <person name="Jeong J.-H."/>
            <person name="Song I."/>
            <person name="Kim S."/>
            <person name="Choi T."/>
            <person name="Kim D."/>
            <person name="Ryu S."/>
            <person name="Kim W."/>
        </authorList>
    </citation>
    <scope>NUCLEOTIDE SEQUENCE [LARGE SCALE GENOMIC DNA]</scope>
    <source>
        <tissue evidence="1">Muscle</tissue>
    </source>
</reference>
<proteinExistence type="predicted"/>
<name>A0A5B7GKS5_PORTR</name>
<comment type="caution">
    <text evidence="1">The sequence shown here is derived from an EMBL/GenBank/DDBJ whole genome shotgun (WGS) entry which is preliminary data.</text>
</comment>
<accession>A0A5B7GKS5</accession>
<dbReference type="Proteomes" id="UP000324222">
    <property type="component" value="Unassembled WGS sequence"/>
</dbReference>
<sequence>MVPLYHDGPRDLRPPYLFSRCTQDHCMLPFDALKPRLAIKRLKTMKKDEARDKIPPSSNTNKTAC</sequence>
<gene>
    <name evidence="1" type="ORF">E2C01_052108</name>
</gene>
<evidence type="ECO:0000313" key="1">
    <source>
        <dbReference type="EMBL" id="MPC58113.1"/>
    </source>
</evidence>
<evidence type="ECO:0000313" key="2">
    <source>
        <dbReference type="Proteomes" id="UP000324222"/>
    </source>
</evidence>